<organism evidence="2 3">
    <name type="scientific">Dimargaris verticillata</name>
    <dbReference type="NCBI Taxonomy" id="2761393"/>
    <lineage>
        <taxon>Eukaryota</taxon>
        <taxon>Fungi</taxon>
        <taxon>Fungi incertae sedis</taxon>
        <taxon>Zoopagomycota</taxon>
        <taxon>Kickxellomycotina</taxon>
        <taxon>Dimargaritomycetes</taxon>
        <taxon>Dimargaritales</taxon>
        <taxon>Dimargaritaceae</taxon>
        <taxon>Dimargaris</taxon>
    </lineage>
</organism>
<keyword evidence="3" id="KW-1185">Reference proteome</keyword>
<name>A0A9W8B512_9FUNG</name>
<protein>
    <submittedName>
        <fullName evidence="2">Uncharacterized protein</fullName>
    </submittedName>
</protein>
<proteinExistence type="predicted"/>
<sequence length="76" mass="8157">MATALPTHPPMLPRPESAAGRKLSKSSSLSSIKNGSFSWRGLLRLKTKQRAEDSDYDTSDEASSVGSPLTPVPEND</sequence>
<evidence type="ECO:0000313" key="3">
    <source>
        <dbReference type="Proteomes" id="UP001151582"/>
    </source>
</evidence>
<feature type="region of interest" description="Disordered" evidence="1">
    <location>
        <begin position="48"/>
        <end position="76"/>
    </location>
</feature>
<reference evidence="2" key="1">
    <citation type="submission" date="2022-07" db="EMBL/GenBank/DDBJ databases">
        <title>Phylogenomic reconstructions and comparative analyses of Kickxellomycotina fungi.</title>
        <authorList>
            <person name="Reynolds N.K."/>
            <person name="Stajich J.E."/>
            <person name="Barry K."/>
            <person name="Grigoriev I.V."/>
            <person name="Crous P."/>
            <person name="Smith M.E."/>
        </authorList>
    </citation>
    <scope>NUCLEOTIDE SEQUENCE</scope>
    <source>
        <strain evidence="2">RSA 567</strain>
    </source>
</reference>
<accession>A0A9W8B512</accession>
<dbReference type="Proteomes" id="UP001151582">
    <property type="component" value="Unassembled WGS sequence"/>
</dbReference>
<dbReference type="AlphaFoldDB" id="A0A9W8B512"/>
<dbReference type="EMBL" id="JANBQB010000652">
    <property type="protein sequence ID" value="KAJ1974447.1"/>
    <property type="molecule type" value="Genomic_DNA"/>
</dbReference>
<feature type="region of interest" description="Disordered" evidence="1">
    <location>
        <begin position="1"/>
        <end position="34"/>
    </location>
</feature>
<gene>
    <name evidence="2" type="ORF">H4R34_004714</name>
</gene>
<feature type="non-terminal residue" evidence="2">
    <location>
        <position position="76"/>
    </location>
</feature>
<comment type="caution">
    <text evidence="2">The sequence shown here is derived from an EMBL/GenBank/DDBJ whole genome shotgun (WGS) entry which is preliminary data.</text>
</comment>
<evidence type="ECO:0000313" key="2">
    <source>
        <dbReference type="EMBL" id="KAJ1974447.1"/>
    </source>
</evidence>
<evidence type="ECO:0000256" key="1">
    <source>
        <dbReference type="SAM" id="MobiDB-lite"/>
    </source>
</evidence>